<dbReference type="Proteomes" id="UP001075354">
    <property type="component" value="Chromosome 10"/>
</dbReference>
<dbReference type="EMBL" id="JAPTSV010000010">
    <property type="protein sequence ID" value="KAJ1523204.1"/>
    <property type="molecule type" value="Genomic_DNA"/>
</dbReference>
<protein>
    <submittedName>
        <fullName evidence="2">Uncharacterized protein</fullName>
    </submittedName>
</protein>
<proteinExistence type="predicted"/>
<evidence type="ECO:0000256" key="1">
    <source>
        <dbReference type="SAM" id="MobiDB-lite"/>
    </source>
</evidence>
<comment type="caution">
    <text evidence="2">The sequence shown here is derived from an EMBL/GenBank/DDBJ whole genome shotgun (WGS) entry which is preliminary data.</text>
</comment>
<evidence type="ECO:0000313" key="2">
    <source>
        <dbReference type="EMBL" id="KAJ1523204.1"/>
    </source>
</evidence>
<keyword evidence="3" id="KW-1185">Reference proteome</keyword>
<evidence type="ECO:0000313" key="3">
    <source>
        <dbReference type="Proteomes" id="UP001075354"/>
    </source>
</evidence>
<sequence>MRRISRAAVPTLSLMFTAETAHRFGLIPLLHSHVLADVNNFERDLRDLIIESEVEEHPSSPYPRVPGYMTDTREAFNE</sequence>
<gene>
    <name evidence="2" type="ORF">ONE63_001091</name>
</gene>
<reference evidence="2" key="1">
    <citation type="submission" date="2022-12" db="EMBL/GenBank/DDBJ databases">
        <title>Chromosome-level genome assembly of the bean flower thrips Megalurothrips usitatus.</title>
        <authorList>
            <person name="Ma L."/>
            <person name="Liu Q."/>
            <person name="Li H."/>
            <person name="Cai W."/>
        </authorList>
    </citation>
    <scope>NUCLEOTIDE SEQUENCE</scope>
    <source>
        <strain evidence="2">Cailab_2022a</strain>
    </source>
</reference>
<name>A0AAV7XAZ6_9NEOP</name>
<dbReference type="AlphaFoldDB" id="A0AAV7XAZ6"/>
<feature type="region of interest" description="Disordered" evidence="1">
    <location>
        <begin position="56"/>
        <end position="78"/>
    </location>
</feature>
<accession>A0AAV7XAZ6</accession>
<organism evidence="2 3">
    <name type="scientific">Megalurothrips usitatus</name>
    <name type="common">bean blossom thrips</name>
    <dbReference type="NCBI Taxonomy" id="439358"/>
    <lineage>
        <taxon>Eukaryota</taxon>
        <taxon>Metazoa</taxon>
        <taxon>Ecdysozoa</taxon>
        <taxon>Arthropoda</taxon>
        <taxon>Hexapoda</taxon>
        <taxon>Insecta</taxon>
        <taxon>Pterygota</taxon>
        <taxon>Neoptera</taxon>
        <taxon>Paraneoptera</taxon>
        <taxon>Thysanoptera</taxon>
        <taxon>Terebrantia</taxon>
        <taxon>Thripoidea</taxon>
        <taxon>Thripidae</taxon>
        <taxon>Megalurothrips</taxon>
    </lineage>
</organism>